<feature type="transmembrane region" description="Helical" evidence="1">
    <location>
        <begin position="31"/>
        <end position="48"/>
    </location>
</feature>
<sequence>MKYEHKAFILALFVILSYVAVGIAIGFQQYLLAAGLFLLGFVIMGFGLRMKRKQGL</sequence>
<accession>A0ABN1BC94</accession>
<proteinExistence type="predicted"/>
<dbReference type="InterPro" id="IPR035211">
    <property type="entry name" value="DUF5325"/>
</dbReference>
<evidence type="ECO:0000313" key="2">
    <source>
        <dbReference type="EMBL" id="GAA0494639.1"/>
    </source>
</evidence>
<dbReference type="EMBL" id="BAAADO010000004">
    <property type="protein sequence ID" value="GAA0494639.1"/>
    <property type="molecule type" value="Genomic_DNA"/>
</dbReference>
<feature type="transmembrane region" description="Helical" evidence="1">
    <location>
        <begin position="7"/>
        <end position="25"/>
    </location>
</feature>
<gene>
    <name evidence="2" type="ORF">GCM10008986_21570</name>
</gene>
<keyword evidence="1" id="KW-1133">Transmembrane helix</keyword>
<evidence type="ECO:0000256" key="1">
    <source>
        <dbReference type="SAM" id="Phobius"/>
    </source>
</evidence>
<evidence type="ECO:0000313" key="3">
    <source>
        <dbReference type="Proteomes" id="UP001500880"/>
    </source>
</evidence>
<comment type="caution">
    <text evidence="2">The sequence shown here is derived from an EMBL/GenBank/DDBJ whole genome shotgun (WGS) entry which is preliminary data.</text>
</comment>
<dbReference type="RefSeq" id="WP_343840797.1">
    <property type="nucleotide sequence ID" value="NZ_BAAADO010000004.1"/>
</dbReference>
<keyword evidence="3" id="KW-1185">Reference proteome</keyword>
<name>A0ABN1BC94_9BACI</name>
<dbReference type="Proteomes" id="UP001500880">
    <property type="component" value="Unassembled WGS sequence"/>
</dbReference>
<keyword evidence="1" id="KW-0472">Membrane</keyword>
<dbReference type="Pfam" id="PF17259">
    <property type="entry name" value="DUF5325"/>
    <property type="match status" value="1"/>
</dbReference>
<organism evidence="2 3">
    <name type="scientific">Salinibacillus aidingensis</name>
    <dbReference type="NCBI Taxonomy" id="237684"/>
    <lineage>
        <taxon>Bacteria</taxon>
        <taxon>Bacillati</taxon>
        <taxon>Bacillota</taxon>
        <taxon>Bacilli</taxon>
        <taxon>Bacillales</taxon>
        <taxon>Bacillaceae</taxon>
        <taxon>Salinibacillus</taxon>
    </lineage>
</organism>
<reference evidence="2 3" key="1">
    <citation type="journal article" date="2019" name="Int. J. Syst. Evol. Microbiol.">
        <title>The Global Catalogue of Microorganisms (GCM) 10K type strain sequencing project: providing services to taxonomists for standard genome sequencing and annotation.</title>
        <authorList>
            <consortium name="The Broad Institute Genomics Platform"/>
            <consortium name="The Broad Institute Genome Sequencing Center for Infectious Disease"/>
            <person name="Wu L."/>
            <person name="Ma J."/>
        </authorList>
    </citation>
    <scope>NUCLEOTIDE SEQUENCE [LARGE SCALE GENOMIC DNA]</scope>
    <source>
        <strain evidence="2 3">JCM 12389</strain>
    </source>
</reference>
<protein>
    <submittedName>
        <fullName evidence="2">Uncharacterized protein</fullName>
    </submittedName>
</protein>
<keyword evidence="1" id="KW-0812">Transmembrane</keyword>